<evidence type="ECO:0000259" key="1">
    <source>
        <dbReference type="Pfam" id="PF08281"/>
    </source>
</evidence>
<keyword evidence="3" id="KW-1185">Reference proteome</keyword>
<dbReference type="Proteomes" id="UP001589838">
    <property type="component" value="Unassembled WGS sequence"/>
</dbReference>
<proteinExistence type="predicted"/>
<dbReference type="Pfam" id="PF08281">
    <property type="entry name" value="Sigma70_r4_2"/>
    <property type="match status" value="1"/>
</dbReference>
<dbReference type="InterPro" id="IPR013249">
    <property type="entry name" value="RNA_pol_sigma70_r4_t2"/>
</dbReference>
<name>A0ABV6KBK4_9BACI</name>
<sequence>MRDSEEEWSIKERVGEIKDVLKLLPEQYRTILYLREHQQFTYDELTVTMDLSLEQVKVNLYRDRKRFKQLSERLGKSF</sequence>
<evidence type="ECO:0000313" key="2">
    <source>
        <dbReference type="EMBL" id="MFC0470692.1"/>
    </source>
</evidence>
<comment type="caution">
    <text evidence="2">The sequence shown here is derived from an EMBL/GenBank/DDBJ whole genome shotgun (WGS) entry which is preliminary data.</text>
</comment>
<organism evidence="2 3">
    <name type="scientific">Halalkalibacter kiskunsagensis</name>
    <dbReference type="NCBI Taxonomy" id="1548599"/>
    <lineage>
        <taxon>Bacteria</taxon>
        <taxon>Bacillati</taxon>
        <taxon>Bacillota</taxon>
        <taxon>Bacilli</taxon>
        <taxon>Bacillales</taxon>
        <taxon>Bacillaceae</taxon>
        <taxon>Halalkalibacter</taxon>
    </lineage>
</organism>
<gene>
    <name evidence="2" type="ORF">ACFFHM_09345</name>
</gene>
<evidence type="ECO:0000313" key="3">
    <source>
        <dbReference type="Proteomes" id="UP001589838"/>
    </source>
</evidence>
<accession>A0ABV6KBK4</accession>
<reference evidence="2 3" key="1">
    <citation type="submission" date="2024-09" db="EMBL/GenBank/DDBJ databases">
        <authorList>
            <person name="Sun Q."/>
            <person name="Mori K."/>
        </authorList>
    </citation>
    <scope>NUCLEOTIDE SEQUENCE [LARGE SCALE GENOMIC DNA]</scope>
    <source>
        <strain evidence="2 3">NCAIM B.02610</strain>
    </source>
</reference>
<feature type="domain" description="RNA polymerase sigma factor 70 region 4 type 2" evidence="1">
    <location>
        <begin position="16"/>
        <end position="66"/>
    </location>
</feature>
<dbReference type="EMBL" id="JBHLUX010000024">
    <property type="protein sequence ID" value="MFC0470692.1"/>
    <property type="molecule type" value="Genomic_DNA"/>
</dbReference>
<protein>
    <submittedName>
        <fullName evidence="2">Sigma factor-like helix-turn-helix DNA-binding protein</fullName>
    </submittedName>
</protein>
<dbReference type="InterPro" id="IPR036388">
    <property type="entry name" value="WH-like_DNA-bd_sf"/>
</dbReference>
<dbReference type="RefSeq" id="WP_390183822.1">
    <property type="nucleotide sequence ID" value="NZ_JAXBLX010000004.1"/>
</dbReference>
<dbReference type="Gene3D" id="1.10.10.10">
    <property type="entry name" value="Winged helix-like DNA-binding domain superfamily/Winged helix DNA-binding domain"/>
    <property type="match status" value="1"/>
</dbReference>
<dbReference type="InterPro" id="IPR013324">
    <property type="entry name" value="RNA_pol_sigma_r3/r4-like"/>
</dbReference>
<dbReference type="SUPFAM" id="SSF88659">
    <property type="entry name" value="Sigma3 and sigma4 domains of RNA polymerase sigma factors"/>
    <property type="match status" value="1"/>
</dbReference>